<evidence type="ECO:0000313" key="2">
    <source>
        <dbReference type="EMBL" id="CAB0010197.1"/>
    </source>
</evidence>
<keyword evidence="3" id="KW-1185">Reference proteome</keyword>
<dbReference type="Proteomes" id="UP000479000">
    <property type="component" value="Unassembled WGS sequence"/>
</dbReference>
<evidence type="ECO:0000313" key="1">
    <source>
        <dbReference type="EMBL" id="CAB0010193.1"/>
    </source>
</evidence>
<reference evidence="2 3" key="1">
    <citation type="submission" date="2020-02" db="EMBL/GenBank/DDBJ databases">
        <authorList>
            <person name="Ferguson B K."/>
        </authorList>
    </citation>
    <scope>NUCLEOTIDE SEQUENCE [LARGE SCALE GENOMIC DNA]</scope>
</reference>
<gene>
    <name evidence="1" type="ORF">NTEN_LOCUS15244</name>
    <name evidence="2" type="ORF">NTEN_LOCUS15247</name>
</gene>
<sequence length="97" mass="10868">MDEAIVRSSEVEEPWRDEYKSPQFHIDFGSTYPMLTRRYTPSDADESPIVPSPPAQTIEVAACYCCYRHNSGGAESLVKVVNIGAGYRLCVISYDET</sequence>
<name>A0A6H5H354_9HEMI</name>
<dbReference type="EMBL" id="CADCXU010022870">
    <property type="protein sequence ID" value="CAB0010193.1"/>
    <property type="molecule type" value="Genomic_DNA"/>
</dbReference>
<dbReference type="EMBL" id="CADCXU010022871">
    <property type="protein sequence ID" value="CAB0010197.1"/>
    <property type="molecule type" value="Genomic_DNA"/>
</dbReference>
<proteinExistence type="predicted"/>
<organism evidence="2 3">
    <name type="scientific">Nesidiocoris tenuis</name>
    <dbReference type="NCBI Taxonomy" id="355587"/>
    <lineage>
        <taxon>Eukaryota</taxon>
        <taxon>Metazoa</taxon>
        <taxon>Ecdysozoa</taxon>
        <taxon>Arthropoda</taxon>
        <taxon>Hexapoda</taxon>
        <taxon>Insecta</taxon>
        <taxon>Pterygota</taxon>
        <taxon>Neoptera</taxon>
        <taxon>Paraneoptera</taxon>
        <taxon>Hemiptera</taxon>
        <taxon>Heteroptera</taxon>
        <taxon>Panheteroptera</taxon>
        <taxon>Cimicomorpha</taxon>
        <taxon>Miridae</taxon>
        <taxon>Dicyphina</taxon>
        <taxon>Nesidiocoris</taxon>
    </lineage>
</organism>
<accession>A0A6H5H354</accession>
<dbReference type="AlphaFoldDB" id="A0A6H5H354"/>
<evidence type="ECO:0000313" key="3">
    <source>
        <dbReference type="Proteomes" id="UP000479000"/>
    </source>
</evidence>
<protein>
    <submittedName>
        <fullName evidence="2">Uncharacterized protein</fullName>
    </submittedName>
</protein>